<dbReference type="EMBL" id="JAEHTE010000001">
    <property type="protein sequence ID" value="MBI6882498.1"/>
    <property type="molecule type" value="Genomic_DNA"/>
</dbReference>
<evidence type="ECO:0000313" key="1">
    <source>
        <dbReference type="EMBL" id="MBI6882498.1"/>
    </source>
</evidence>
<dbReference type="AlphaFoldDB" id="A0A8I1EBZ9"/>
<gene>
    <name evidence="1" type="ORF">JEU22_01120</name>
</gene>
<name>A0A8I1EBZ9_PSEPU</name>
<comment type="caution">
    <text evidence="1">The sequence shown here is derived from an EMBL/GenBank/DDBJ whole genome shotgun (WGS) entry which is preliminary data.</text>
</comment>
<organism evidence="1 2">
    <name type="scientific">Pseudomonas putida</name>
    <name type="common">Arthrobacter siderocapsulatus</name>
    <dbReference type="NCBI Taxonomy" id="303"/>
    <lineage>
        <taxon>Bacteria</taxon>
        <taxon>Pseudomonadati</taxon>
        <taxon>Pseudomonadota</taxon>
        <taxon>Gammaproteobacteria</taxon>
        <taxon>Pseudomonadales</taxon>
        <taxon>Pseudomonadaceae</taxon>
        <taxon>Pseudomonas</taxon>
    </lineage>
</organism>
<proteinExistence type="predicted"/>
<sequence length="138" mass="15371">MRMPFPYCRTENHIQTERFLGKSAVTFTLLPEGDLFNPGEIDNLNKVADRVAAAPDQFLDEAYKKLAENHYREYERISHGERTSITAFKSGLPLQSVSVWADGSWAMIFQSEVGVLANNPVLASFPADRSSFTSLIGG</sequence>
<reference evidence="1" key="1">
    <citation type="submission" date="2020-12" db="EMBL/GenBank/DDBJ databases">
        <title>Enhanced detection system for hospital associated transmission using whole genome sequencing surveillance.</title>
        <authorList>
            <person name="Harrison L.H."/>
            <person name="Van Tyne D."/>
            <person name="Marsh J.W."/>
            <person name="Griffith M.P."/>
            <person name="Snyder D.J."/>
            <person name="Cooper V.S."/>
            <person name="Mustapha M."/>
        </authorList>
    </citation>
    <scope>NUCLEOTIDE SEQUENCE</scope>
    <source>
        <strain evidence="1">PSB00042</strain>
    </source>
</reference>
<dbReference type="RefSeq" id="WP_198746115.1">
    <property type="nucleotide sequence ID" value="NZ_JAEHTE010000001.1"/>
</dbReference>
<evidence type="ECO:0000313" key="2">
    <source>
        <dbReference type="Proteomes" id="UP000637061"/>
    </source>
</evidence>
<dbReference type="Proteomes" id="UP000637061">
    <property type="component" value="Unassembled WGS sequence"/>
</dbReference>
<accession>A0A8I1EBZ9</accession>
<protein>
    <submittedName>
        <fullName evidence="1">Uncharacterized protein</fullName>
    </submittedName>
</protein>